<dbReference type="RefSeq" id="WP_045849374.1">
    <property type="nucleotide sequence ID" value="NZ_FTLX01000002.1"/>
</dbReference>
<evidence type="ECO:0000313" key="5">
    <source>
        <dbReference type="Proteomes" id="UP000215545"/>
    </source>
</evidence>
<gene>
    <name evidence="2" type="ORF">B1B05_04880</name>
    <name evidence="3" type="ORF">SAMN05443094_102187</name>
</gene>
<feature type="transmembrane region" description="Helical" evidence="1">
    <location>
        <begin position="217"/>
        <end position="234"/>
    </location>
</feature>
<reference evidence="3 4" key="1">
    <citation type="submission" date="2017-01" db="EMBL/GenBank/DDBJ databases">
        <authorList>
            <person name="Mah S.A."/>
            <person name="Swanson W.J."/>
            <person name="Moy G.W."/>
            <person name="Vacquier V.D."/>
        </authorList>
    </citation>
    <scope>NUCLEOTIDE SEQUENCE [LARGE SCALE GENOMIC DNA]</scope>
    <source>
        <strain evidence="3 4">NIO-1016</strain>
    </source>
</reference>
<reference evidence="2" key="3">
    <citation type="submission" date="2017-03" db="EMBL/GenBank/DDBJ databases">
        <authorList>
            <person name="Dastager S.G."/>
            <person name="Neurgaonkar P.S."/>
            <person name="Dharne M.S."/>
        </authorList>
    </citation>
    <scope>NUCLEOTIDE SEQUENCE</scope>
    <source>
        <strain evidence="2">DSM 25145</strain>
    </source>
</reference>
<organism evidence="3 4">
    <name type="scientific">Domibacillus enclensis</name>
    <dbReference type="NCBI Taxonomy" id="1017273"/>
    <lineage>
        <taxon>Bacteria</taxon>
        <taxon>Bacillati</taxon>
        <taxon>Bacillota</taxon>
        <taxon>Bacilli</taxon>
        <taxon>Bacillales</taxon>
        <taxon>Bacillaceae</taxon>
        <taxon>Domibacillus</taxon>
    </lineage>
</organism>
<dbReference type="PANTHER" id="PTHR37422">
    <property type="entry name" value="TEICHURONIC ACID BIOSYNTHESIS PROTEIN TUAE"/>
    <property type="match status" value="1"/>
</dbReference>
<evidence type="ECO:0000313" key="4">
    <source>
        <dbReference type="Proteomes" id="UP000186385"/>
    </source>
</evidence>
<feature type="transmembrane region" description="Helical" evidence="1">
    <location>
        <begin position="196"/>
        <end position="211"/>
    </location>
</feature>
<dbReference type="InterPro" id="IPR051533">
    <property type="entry name" value="WaaL-like"/>
</dbReference>
<feature type="transmembrane region" description="Helical" evidence="1">
    <location>
        <begin position="37"/>
        <end position="55"/>
    </location>
</feature>
<dbReference type="EMBL" id="MWSK01000002">
    <property type="protein sequence ID" value="OXS79116.1"/>
    <property type="molecule type" value="Genomic_DNA"/>
</dbReference>
<name>A0A1N6RPX6_9BACI</name>
<evidence type="ECO:0000256" key="1">
    <source>
        <dbReference type="SAM" id="Phobius"/>
    </source>
</evidence>
<evidence type="ECO:0000313" key="3">
    <source>
        <dbReference type="EMBL" id="SIQ30855.1"/>
    </source>
</evidence>
<evidence type="ECO:0000313" key="2">
    <source>
        <dbReference type="EMBL" id="OXS79116.1"/>
    </source>
</evidence>
<feature type="transmembrane region" description="Helical" evidence="1">
    <location>
        <begin position="91"/>
        <end position="112"/>
    </location>
</feature>
<reference evidence="5" key="2">
    <citation type="submission" date="2017-03" db="EMBL/GenBank/DDBJ databases">
        <title>Bacillus sp. V-88(T) DSM27956, whole genome shotgun sequencing project.</title>
        <authorList>
            <person name="Dastager S.G."/>
            <person name="Neurgaonkar P.S."/>
            <person name="Dharne M.S."/>
        </authorList>
    </citation>
    <scope>NUCLEOTIDE SEQUENCE [LARGE SCALE GENOMIC DNA]</scope>
    <source>
        <strain evidence="5">DSM 25145</strain>
    </source>
</reference>
<evidence type="ECO:0008006" key="6">
    <source>
        <dbReference type="Google" id="ProtNLM"/>
    </source>
</evidence>
<dbReference type="Proteomes" id="UP000215545">
    <property type="component" value="Unassembled WGS sequence"/>
</dbReference>
<feature type="transmembrane region" description="Helical" evidence="1">
    <location>
        <begin position="165"/>
        <end position="184"/>
    </location>
</feature>
<dbReference type="PANTHER" id="PTHR37422:SF17">
    <property type="entry name" value="O-ANTIGEN LIGASE"/>
    <property type="match status" value="1"/>
</dbReference>
<dbReference type="STRING" id="1017273.SAMN05443094_102187"/>
<keyword evidence="1" id="KW-0812">Transmembrane</keyword>
<protein>
    <recommendedName>
        <fullName evidence="6">O-antigen ligase</fullName>
    </recommendedName>
</protein>
<keyword evidence="5" id="KW-1185">Reference proteome</keyword>
<keyword evidence="1" id="KW-0472">Membrane</keyword>
<sequence>MNIRSKPLTILMLYLLSVSYTISYFDVAFENPMISSVKWIFLFLTVCLFILLLRIKKPTINYSYDNLSIISFIIAVSFLNILFSVGKLTSIATLSVIVLAFVFFMLLSTIITRGILTIFEINKIIYISIFVVILFSTIISFQEYLNFINVFTGDGRYRVKGLFRHPNSMAMTCFLGAIVLFENLRKMREKKLKIHFLNYFILIFFVFNILISDSKTALFTLIAFFLIYHLVSRMRENLSYFKVIQLYFMFILFSISIYQFFSLIINTTLGDQSNSVSVRLDSWIIVFSKLFEDKVRFFFGYGLSGTGGYVNGSQQNLGLAVDNGFVTLFYQTGIIGLALVLLFLLLISLQIIMRANINMEKQYRVFTFSCILSLLMYSMFENLLFSMGNFITLYLWFRIYNYTYQKRKLRFGLNS</sequence>
<proteinExistence type="predicted"/>
<dbReference type="AlphaFoldDB" id="A0A1N6RPX6"/>
<dbReference type="EMBL" id="FTLX01000002">
    <property type="protein sequence ID" value="SIQ30855.1"/>
    <property type="molecule type" value="Genomic_DNA"/>
</dbReference>
<feature type="transmembrane region" description="Helical" evidence="1">
    <location>
        <begin position="67"/>
        <end position="85"/>
    </location>
</feature>
<dbReference type="Proteomes" id="UP000186385">
    <property type="component" value="Unassembled WGS sequence"/>
</dbReference>
<feature type="transmembrane region" description="Helical" evidence="1">
    <location>
        <begin position="363"/>
        <end position="380"/>
    </location>
</feature>
<feature type="transmembrane region" description="Helical" evidence="1">
    <location>
        <begin position="124"/>
        <end position="145"/>
    </location>
</feature>
<feature type="transmembrane region" description="Helical" evidence="1">
    <location>
        <begin position="386"/>
        <end position="404"/>
    </location>
</feature>
<accession>A0A1N6RPX6</accession>
<keyword evidence="1" id="KW-1133">Transmembrane helix</keyword>
<feature type="transmembrane region" description="Helical" evidence="1">
    <location>
        <begin position="328"/>
        <end position="351"/>
    </location>
</feature>
<feature type="transmembrane region" description="Helical" evidence="1">
    <location>
        <begin position="246"/>
        <end position="265"/>
    </location>
</feature>